<comment type="caution">
    <text evidence="2">The sequence shown here is derived from an EMBL/GenBank/DDBJ whole genome shotgun (WGS) entry which is preliminary data.</text>
</comment>
<proteinExistence type="predicted"/>
<dbReference type="RefSeq" id="WP_380852552.1">
    <property type="nucleotide sequence ID" value="NZ_JBHSFP010000070.1"/>
</dbReference>
<feature type="region of interest" description="Disordered" evidence="1">
    <location>
        <begin position="1"/>
        <end position="20"/>
    </location>
</feature>
<evidence type="ECO:0000256" key="1">
    <source>
        <dbReference type="SAM" id="MobiDB-lite"/>
    </source>
</evidence>
<dbReference type="Proteomes" id="UP001596004">
    <property type="component" value="Unassembled WGS sequence"/>
</dbReference>
<protein>
    <submittedName>
        <fullName evidence="2">Uncharacterized protein</fullName>
    </submittedName>
</protein>
<sequence length="57" mass="6235">MTIRHRGSGPPACGVRGRRQALAEASAQRRPAVVDVVVGKSRFAPVTSFDFWVVRDL</sequence>
<accession>A0ABV9CWI5</accession>
<dbReference type="EMBL" id="JBHSFP010000070">
    <property type="protein sequence ID" value="MFC4537015.1"/>
    <property type="molecule type" value="Genomic_DNA"/>
</dbReference>
<keyword evidence="3" id="KW-1185">Reference proteome</keyword>
<reference evidence="3" key="1">
    <citation type="journal article" date="2019" name="Int. J. Syst. Evol. Microbiol.">
        <title>The Global Catalogue of Microorganisms (GCM) 10K type strain sequencing project: providing services to taxonomists for standard genome sequencing and annotation.</title>
        <authorList>
            <consortium name="The Broad Institute Genomics Platform"/>
            <consortium name="The Broad Institute Genome Sequencing Center for Infectious Disease"/>
            <person name="Wu L."/>
            <person name="Ma J."/>
        </authorList>
    </citation>
    <scope>NUCLEOTIDE SEQUENCE [LARGE SCALE GENOMIC DNA]</scope>
    <source>
        <strain evidence="3">CGMCC 4.7132</strain>
    </source>
</reference>
<gene>
    <name evidence="2" type="ORF">ACFO60_40110</name>
</gene>
<evidence type="ECO:0000313" key="2">
    <source>
        <dbReference type="EMBL" id="MFC4537015.1"/>
    </source>
</evidence>
<evidence type="ECO:0000313" key="3">
    <source>
        <dbReference type="Proteomes" id="UP001596004"/>
    </source>
</evidence>
<name>A0ABV9CWI5_9ACTN</name>
<organism evidence="2 3">
    <name type="scientific">Sphaerisporangium dianthi</name>
    <dbReference type="NCBI Taxonomy" id="1436120"/>
    <lineage>
        <taxon>Bacteria</taxon>
        <taxon>Bacillati</taxon>
        <taxon>Actinomycetota</taxon>
        <taxon>Actinomycetes</taxon>
        <taxon>Streptosporangiales</taxon>
        <taxon>Streptosporangiaceae</taxon>
        <taxon>Sphaerisporangium</taxon>
    </lineage>
</organism>